<reference evidence="2 3" key="1">
    <citation type="submission" date="2019-03" db="EMBL/GenBank/DDBJ databases">
        <authorList>
            <person name="Gaulin E."/>
            <person name="Dumas B."/>
        </authorList>
    </citation>
    <scope>NUCLEOTIDE SEQUENCE [LARGE SCALE GENOMIC DNA]</scope>
    <source>
        <strain evidence="2">CBS 568.67</strain>
    </source>
</reference>
<proteinExistence type="predicted"/>
<evidence type="ECO:0000313" key="3">
    <source>
        <dbReference type="Proteomes" id="UP000332933"/>
    </source>
</evidence>
<keyword evidence="3" id="KW-1185">Reference proteome</keyword>
<accession>A0A485LR11</accession>
<organism evidence="2 3">
    <name type="scientific">Aphanomyces stellatus</name>
    <dbReference type="NCBI Taxonomy" id="120398"/>
    <lineage>
        <taxon>Eukaryota</taxon>
        <taxon>Sar</taxon>
        <taxon>Stramenopiles</taxon>
        <taxon>Oomycota</taxon>
        <taxon>Saprolegniomycetes</taxon>
        <taxon>Saprolegniales</taxon>
        <taxon>Verrucalvaceae</taxon>
        <taxon>Aphanomyces</taxon>
    </lineage>
</organism>
<dbReference type="AlphaFoldDB" id="A0A485LR11"/>
<reference evidence="1" key="2">
    <citation type="submission" date="2019-06" db="EMBL/GenBank/DDBJ databases">
        <title>Genomics analysis of Aphanomyces spp. identifies a new class of oomycete effector associated with host adaptation.</title>
        <authorList>
            <person name="Gaulin E."/>
        </authorList>
    </citation>
    <scope>NUCLEOTIDE SEQUENCE</scope>
    <source>
        <strain evidence="1">CBS 578.67</strain>
    </source>
</reference>
<dbReference type="EMBL" id="VJMH01007331">
    <property type="protein sequence ID" value="KAF0684007.1"/>
    <property type="molecule type" value="Genomic_DNA"/>
</dbReference>
<sequence>MLMDVGVVGGTEYQYLLPRTNPVRCINDAVRKLNWKDVETELGKPDNVGFELCSNITKNDFWRYVKSEQQELKSRAMMWRDNSIFIVELPSGVHDDTNRLLELQISRATGTMDDHLCTHGSTYVNTANLPANEQLPRIEPDSSFGPDPEIGVLMPPNIRPNEFHTLKVEVGVSRGWNLLDPKVIEWSTFPGIQYILCLRISQTMLVRQYKLFSIVNNVLEGHAPDVVMPTSIVPTTVVALDAHRLLALPADIAVPIDFNDPVIVPLHAMLQKVWRSNYRDTPVPF</sequence>
<evidence type="ECO:0000313" key="2">
    <source>
        <dbReference type="EMBL" id="VFU00635.1"/>
    </source>
</evidence>
<dbReference type="Proteomes" id="UP000332933">
    <property type="component" value="Unassembled WGS sequence"/>
</dbReference>
<dbReference type="OrthoDB" id="69505at2759"/>
<dbReference type="EMBL" id="CAADRA010007357">
    <property type="protein sequence ID" value="VFU00635.1"/>
    <property type="molecule type" value="Genomic_DNA"/>
</dbReference>
<name>A0A485LR11_9STRA</name>
<evidence type="ECO:0000313" key="1">
    <source>
        <dbReference type="EMBL" id="KAF0684007.1"/>
    </source>
</evidence>
<gene>
    <name evidence="2" type="primary">Aste57867_23992</name>
    <name evidence="1" type="ORF">As57867_023919</name>
    <name evidence="2" type="ORF">ASTE57867_23992</name>
</gene>
<protein>
    <submittedName>
        <fullName evidence="2">Aste57867_23992 protein</fullName>
    </submittedName>
</protein>